<name>A0ACC1JC49_9FUNG</name>
<accession>A0ACC1JC49</accession>
<protein>
    <submittedName>
        <fullName evidence="1">Uncharacterized protein</fullName>
    </submittedName>
</protein>
<dbReference type="EMBL" id="JANBPW010001133">
    <property type="protein sequence ID" value="KAJ1945967.1"/>
    <property type="molecule type" value="Genomic_DNA"/>
</dbReference>
<gene>
    <name evidence="1" type="ORF">FBU59_002159</name>
</gene>
<evidence type="ECO:0000313" key="1">
    <source>
        <dbReference type="EMBL" id="KAJ1945967.1"/>
    </source>
</evidence>
<comment type="caution">
    <text evidence="1">The sequence shown here is derived from an EMBL/GenBank/DDBJ whole genome shotgun (WGS) entry which is preliminary data.</text>
</comment>
<dbReference type="Proteomes" id="UP001150603">
    <property type="component" value="Unassembled WGS sequence"/>
</dbReference>
<evidence type="ECO:0000313" key="2">
    <source>
        <dbReference type="Proteomes" id="UP001150603"/>
    </source>
</evidence>
<reference evidence="1" key="1">
    <citation type="submission" date="2022-07" db="EMBL/GenBank/DDBJ databases">
        <title>Phylogenomic reconstructions and comparative analyses of Kickxellomycotina fungi.</title>
        <authorList>
            <person name="Reynolds N.K."/>
            <person name="Stajich J.E."/>
            <person name="Barry K."/>
            <person name="Grigoriev I.V."/>
            <person name="Crous P."/>
            <person name="Smith M.E."/>
        </authorList>
    </citation>
    <scope>NUCLEOTIDE SEQUENCE</scope>
    <source>
        <strain evidence="1">NRRL 5244</strain>
    </source>
</reference>
<sequence>MPVSPTGASAKSPTSTSAVFTPMADEMKPRAQLPPPPVARASAMKQLSPLPTISPNNFQASFDRGMALREIVAVADYISGHGVGSFGHPSTDENEIVRKSARAARMEAHKQVVASALLVADNSLRDIRIAGASPKPRKQVTPPGTAKSVHWFDSPEAERKRSPAKNSRRKRRAQRCEPPMSPLREERQQLASPQIASAKVSSEMSMSIVLRSPSTKSSAIASPLSSPKTIAGPLPAMGPAYPPIPIMSPVTTPRMVLSHKASISAVGGRRNCSPHLHQQPPPNVTSSNIVTIRARRSQSFAVQRRLARATTGGRRRSNTVGTGRQADVGDSRENDDDPAAFPLADKEKRRVKSMFIEPQSIFDIRSIRSRYMTVIPLRVELQRHLLMKLAKDGGVATNIQLMPLSESDGLFLADAGLFCFLPYGTFDSIAHERTG</sequence>
<keyword evidence="2" id="KW-1185">Reference proteome</keyword>
<proteinExistence type="predicted"/>
<organism evidence="1 2">
    <name type="scientific">Linderina macrospora</name>
    <dbReference type="NCBI Taxonomy" id="4868"/>
    <lineage>
        <taxon>Eukaryota</taxon>
        <taxon>Fungi</taxon>
        <taxon>Fungi incertae sedis</taxon>
        <taxon>Zoopagomycota</taxon>
        <taxon>Kickxellomycotina</taxon>
        <taxon>Kickxellomycetes</taxon>
        <taxon>Kickxellales</taxon>
        <taxon>Kickxellaceae</taxon>
        <taxon>Linderina</taxon>
    </lineage>
</organism>